<protein>
    <submittedName>
        <fullName evidence="7">RNA polymerase sigma factor, sigma-70 family</fullName>
    </submittedName>
</protein>
<evidence type="ECO:0000256" key="2">
    <source>
        <dbReference type="ARBA" id="ARBA00023015"/>
    </source>
</evidence>
<keyword evidence="4" id="KW-0804">Transcription</keyword>
<dbReference type="InterPro" id="IPR013249">
    <property type="entry name" value="RNA_pol_sigma70_r4_t2"/>
</dbReference>
<name>E6W1A4_DESIS</name>
<organism evidence="7 8">
    <name type="scientific">Desulfurispirillum indicum (strain ATCC BAA-1389 / DSM 22839 / S5)</name>
    <dbReference type="NCBI Taxonomy" id="653733"/>
    <lineage>
        <taxon>Bacteria</taxon>
        <taxon>Pseudomonadati</taxon>
        <taxon>Chrysiogenota</taxon>
        <taxon>Chrysiogenia</taxon>
        <taxon>Chrysiogenales</taxon>
        <taxon>Chrysiogenaceae</taxon>
        <taxon>Desulfurispirillum</taxon>
    </lineage>
</organism>
<dbReference type="OrthoDB" id="9803470at2"/>
<dbReference type="SUPFAM" id="SSF88946">
    <property type="entry name" value="Sigma2 domain of RNA polymerase sigma factors"/>
    <property type="match status" value="1"/>
</dbReference>
<dbReference type="InterPro" id="IPR013325">
    <property type="entry name" value="RNA_pol_sigma_r2"/>
</dbReference>
<keyword evidence="8" id="KW-1185">Reference proteome</keyword>
<proteinExistence type="inferred from homology"/>
<dbReference type="GO" id="GO:0016987">
    <property type="term" value="F:sigma factor activity"/>
    <property type="evidence" value="ECO:0007669"/>
    <property type="project" value="UniProtKB-KW"/>
</dbReference>
<dbReference type="Pfam" id="PF08281">
    <property type="entry name" value="Sigma70_r4_2"/>
    <property type="match status" value="1"/>
</dbReference>
<dbReference type="Proteomes" id="UP000002572">
    <property type="component" value="Chromosome"/>
</dbReference>
<keyword evidence="2" id="KW-0805">Transcription regulation</keyword>
<dbReference type="HOGENOM" id="CLU_047691_12_5_0"/>
<keyword evidence="3" id="KW-0731">Sigma factor</keyword>
<dbReference type="FunCoup" id="E6W1A4">
    <property type="interactions" value="103"/>
</dbReference>
<dbReference type="NCBIfam" id="TIGR02937">
    <property type="entry name" value="sigma70-ECF"/>
    <property type="match status" value="1"/>
</dbReference>
<dbReference type="CDD" id="cd06171">
    <property type="entry name" value="Sigma70_r4"/>
    <property type="match status" value="1"/>
</dbReference>
<dbReference type="STRING" id="653733.Selin_1797"/>
<dbReference type="Gene3D" id="1.10.1740.10">
    <property type="match status" value="1"/>
</dbReference>
<reference evidence="7 8" key="1">
    <citation type="submission" date="2010-12" db="EMBL/GenBank/DDBJ databases">
        <title>Complete sequence of Desulfurispirillum indicum S5.</title>
        <authorList>
            <consortium name="US DOE Joint Genome Institute"/>
            <person name="Lucas S."/>
            <person name="Copeland A."/>
            <person name="Lapidus A."/>
            <person name="Cheng J.-F."/>
            <person name="Goodwin L."/>
            <person name="Pitluck S."/>
            <person name="Chertkov O."/>
            <person name="Held B."/>
            <person name="Detter J.C."/>
            <person name="Han C."/>
            <person name="Tapia R."/>
            <person name="Land M."/>
            <person name="Hauser L."/>
            <person name="Kyrpides N."/>
            <person name="Ivanova N."/>
            <person name="Mikhailova N."/>
            <person name="Haggblom M."/>
            <person name="Rauschenbach I."/>
            <person name="Bini E."/>
            <person name="Woyke T."/>
        </authorList>
    </citation>
    <scope>NUCLEOTIDE SEQUENCE [LARGE SCALE GENOMIC DNA]</scope>
    <source>
        <strain evidence="8">ATCC BAA-1389 / DSM 22839 / S5</strain>
    </source>
</reference>
<dbReference type="GO" id="GO:0006352">
    <property type="term" value="P:DNA-templated transcription initiation"/>
    <property type="evidence" value="ECO:0007669"/>
    <property type="project" value="InterPro"/>
</dbReference>
<evidence type="ECO:0000313" key="7">
    <source>
        <dbReference type="EMBL" id="ADU66524.1"/>
    </source>
</evidence>
<dbReference type="PANTHER" id="PTHR43133:SF63">
    <property type="entry name" value="RNA POLYMERASE SIGMA FACTOR FECI-RELATED"/>
    <property type="match status" value="1"/>
</dbReference>
<feature type="domain" description="RNA polymerase sigma factor 70 region 4 type 2" evidence="6">
    <location>
        <begin position="105"/>
        <end position="157"/>
    </location>
</feature>
<dbReference type="RefSeq" id="WP_013506404.1">
    <property type="nucleotide sequence ID" value="NC_014836.1"/>
</dbReference>
<dbReference type="Gene3D" id="1.10.10.10">
    <property type="entry name" value="Winged helix-like DNA-binding domain superfamily/Winged helix DNA-binding domain"/>
    <property type="match status" value="1"/>
</dbReference>
<dbReference type="InterPro" id="IPR007627">
    <property type="entry name" value="RNA_pol_sigma70_r2"/>
</dbReference>
<dbReference type="InterPro" id="IPR013324">
    <property type="entry name" value="RNA_pol_sigma_r3/r4-like"/>
</dbReference>
<evidence type="ECO:0000256" key="3">
    <source>
        <dbReference type="ARBA" id="ARBA00023082"/>
    </source>
</evidence>
<dbReference type="GO" id="GO:0003677">
    <property type="term" value="F:DNA binding"/>
    <property type="evidence" value="ECO:0007669"/>
    <property type="project" value="InterPro"/>
</dbReference>
<feature type="domain" description="RNA polymerase sigma-70 region 2" evidence="5">
    <location>
        <begin position="9"/>
        <end position="72"/>
    </location>
</feature>
<dbReference type="Pfam" id="PF04542">
    <property type="entry name" value="Sigma70_r2"/>
    <property type="match status" value="1"/>
</dbReference>
<dbReference type="InterPro" id="IPR014284">
    <property type="entry name" value="RNA_pol_sigma-70_dom"/>
</dbReference>
<dbReference type="InParanoid" id="E6W1A4"/>
<evidence type="ECO:0000313" key="8">
    <source>
        <dbReference type="Proteomes" id="UP000002572"/>
    </source>
</evidence>
<dbReference type="InterPro" id="IPR039425">
    <property type="entry name" value="RNA_pol_sigma-70-like"/>
</dbReference>
<dbReference type="AlphaFoldDB" id="E6W1A4"/>
<sequence>MSDQSPQGLFRDYQKEVFRYFNLRVRAAGIADDLTQETFLRLLRSSIRILNPQAYLLKIARNVLIDYYRSSRTLSQEDISEEEWENAVGKAPSPEEAYLTREELEMVLQAIEELPPRGKQIFEMHRLQGLSYQEIALRTGISRNTVMVHITRALAHCKKRLNAYRSQREES</sequence>
<dbReference type="EMBL" id="CP002432">
    <property type="protein sequence ID" value="ADU66524.1"/>
    <property type="molecule type" value="Genomic_DNA"/>
</dbReference>
<dbReference type="KEGG" id="din:Selin_1797"/>
<evidence type="ECO:0000256" key="4">
    <source>
        <dbReference type="ARBA" id="ARBA00023163"/>
    </source>
</evidence>
<dbReference type="InterPro" id="IPR036388">
    <property type="entry name" value="WH-like_DNA-bd_sf"/>
</dbReference>
<evidence type="ECO:0000259" key="6">
    <source>
        <dbReference type="Pfam" id="PF08281"/>
    </source>
</evidence>
<gene>
    <name evidence="7" type="ordered locus">Selin_1797</name>
</gene>
<comment type="similarity">
    <text evidence="1">Belongs to the sigma-70 factor family. ECF subfamily.</text>
</comment>
<evidence type="ECO:0000256" key="1">
    <source>
        <dbReference type="ARBA" id="ARBA00010641"/>
    </source>
</evidence>
<dbReference type="SUPFAM" id="SSF88659">
    <property type="entry name" value="Sigma3 and sigma4 domains of RNA polymerase sigma factors"/>
    <property type="match status" value="1"/>
</dbReference>
<accession>E6W1A4</accession>
<dbReference type="eggNOG" id="COG1595">
    <property type="taxonomic scope" value="Bacteria"/>
</dbReference>
<evidence type="ECO:0000259" key="5">
    <source>
        <dbReference type="Pfam" id="PF04542"/>
    </source>
</evidence>
<dbReference type="PANTHER" id="PTHR43133">
    <property type="entry name" value="RNA POLYMERASE ECF-TYPE SIGMA FACTO"/>
    <property type="match status" value="1"/>
</dbReference>